<keyword evidence="2" id="KW-1185">Reference proteome</keyword>
<organism evidence="1 2">
    <name type="scientific">Mycolicibacterium frederiksbergense</name>
    <dbReference type="NCBI Taxonomy" id="117567"/>
    <lineage>
        <taxon>Bacteria</taxon>
        <taxon>Bacillati</taxon>
        <taxon>Actinomycetota</taxon>
        <taxon>Actinomycetes</taxon>
        <taxon>Mycobacteriales</taxon>
        <taxon>Mycobacteriaceae</taxon>
        <taxon>Mycolicibacterium</taxon>
    </lineage>
</organism>
<dbReference type="Gene3D" id="3.20.20.10">
    <property type="entry name" value="Alanine racemase"/>
    <property type="match status" value="1"/>
</dbReference>
<dbReference type="AlphaFoldDB" id="A0A6H0S7F7"/>
<evidence type="ECO:0000313" key="2">
    <source>
        <dbReference type="Proteomes" id="UP000501849"/>
    </source>
</evidence>
<evidence type="ECO:0000313" key="1">
    <source>
        <dbReference type="EMBL" id="QIV83204.1"/>
    </source>
</evidence>
<dbReference type="RefSeq" id="WP_168143638.1">
    <property type="nucleotide sequence ID" value="NZ_CP038799.1"/>
</dbReference>
<gene>
    <name evidence="1" type="ORF">EXE63_21660</name>
</gene>
<proteinExistence type="predicted"/>
<accession>A0A6H0S7F7</accession>
<dbReference type="KEGG" id="mfre:EXE63_21660"/>
<reference evidence="1 2" key="1">
    <citation type="submission" date="2019-04" db="EMBL/GenBank/DDBJ databases">
        <title>Draft, Whole-Genome Sequence of the Anthracene-degrading Mycobacterium frederiksbergense LB501T, Isolated from a Polycyclic Aromatic Hydrocarbon (PAH)-Contaminated Soil.</title>
        <authorList>
            <person name="Augelletti F."/>
        </authorList>
    </citation>
    <scope>NUCLEOTIDE SEQUENCE [LARGE SCALE GENOMIC DNA]</scope>
    <source>
        <strain evidence="1 2">LB 501T</strain>
    </source>
</reference>
<dbReference type="InterPro" id="IPR029066">
    <property type="entry name" value="PLP-binding_barrel"/>
</dbReference>
<sequence>MTDIDMPATPRRHRLPVSMRAIRRLLPLAGCGLPAMVLTDPSVAAWVRAHGVTVYAGGDDELDLAGQCGVRPAQLVLRCGATDEPIVGALDLGVTRFVVSCEQHVDVLMACAHHDTYVHVDGECPAVQGRGCLDVIGLHCDVEASGPLGWGAAAEVLLGRIAQLRCGGSALTRISLTGGPMGIWIDGDKAELKAIAAAVDDAIDEGCARWRLPRPSVTFAPSVE</sequence>
<dbReference type="EMBL" id="CP038799">
    <property type="protein sequence ID" value="QIV83204.1"/>
    <property type="molecule type" value="Genomic_DNA"/>
</dbReference>
<dbReference type="Proteomes" id="UP000501849">
    <property type="component" value="Chromosome"/>
</dbReference>
<name>A0A6H0S7F7_9MYCO</name>
<dbReference type="SUPFAM" id="SSF51419">
    <property type="entry name" value="PLP-binding barrel"/>
    <property type="match status" value="1"/>
</dbReference>
<protein>
    <submittedName>
        <fullName evidence="1">Uncharacterized protein</fullName>
    </submittedName>
</protein>